<keyword evidence="1" id="KW-1133">Transmembrane helix</keyword>
<dbReference type="InterPro" id="IPR025646">
    <property type="entry name" value="DUF4350"/>
</dbReference>
<evidence type="ECO:0000259" key="2">
    <source>
        <dbReference type="Pfam" id="PF14258"/>
    </source>
</evidence>
<evidence type="ECO:0000313" key="4">
    <source>
        <dbReference type="Proteomes" id="UP000196581"/>
    </source>
</evidence>
<dbReference type="Pfam" id="PF14258">
    <property type="entry name" value="DUF4350"/>
    <property type="match status" value="1"/>
</dbReference>
<proteinExistence type="predicted"/>
<keyword evidence="4" id="KW-1185">Reference proteome</keyword>
<sequence length="420" mass="43802">MSAQTDVAIRGTRSATGPGVLARAGGLARSSALWVVAAIVVLIAAIVTVLVQGGENTSPLHYESTEDSGGRAFVEVLRDHGRDLTTTESLGEAGAAVDAGETVAIYAADWTLSDPAIEDLSARAAASGARIVLIAPEQQVEVWTDALLYDYLSEGAGAPPSRRAPNCEADIANTAGNVRHEDTGDEYFSTSSEPADSTFCYGADSGDVVPHGVYAQVPHGDAGGTLTVMGSTQWFANGTLAQEGHMSLVAGVLGTDEPLTYYYPVQSDQPVEGDEGGAGGSPTWLFPRWAVAALLWSLPVVLVALLVYGRRLGPLAIEPLPVIVPAAETVRGRSALLQRSQARAEALADLRTAALVRIGRRLALPPDAPAAEVVARAAAQSGLDPAWAEAVLLTDQPHDDETLIRISIDITTIESEVDPL</sequence>
<dbReference type="AlphaFoldDB" id="A0A1X6X3K6"/>
<dbReference type="RefSeq" id="WP_087004909.1">
    <property type="nucleotide sequence ID" value="NZ_FWFF01000003.1"/>
</dbReference>
<protein>
    <submittedName>
        <fullName evidence="3">Putative secreted protein</fullName>
    </submittedName>
</protein>
<evidence type="ECO:0000256" key="1">
    <source>
        <dbReference type="SAM" id="Phobius"/>
    </source>
</evidence>
<gene>
    <name evidence="3" type="ORF">FM105_03690</name>
</gene>
<keyword evidence="1" id="KW-0812">Transmembrane</keyword>
<accession>A0A1X6X3K6</accession>
<dbReference type="Proteomes" id="UP000196581">
    <property type="component" value="Unassembled WGS sequence"/>
</dbReference>
<dbReference type="EMBL" id="FWFF01000003">
    <property type="protein sequence ID" value="SLM93405.1"/>
    <property type="molecule type" value="Genomic_DNA"/>
</dbReference>
<organism evidence="3 4">
    <name type="scientific">Brevibacterium yomogidense</name>
    <dbReference type="NCBI Taxonomy" id="946573"/>
    <lineage>
        <taxon>Bacteria</taxon>
        <taxon>Bacillati</taxon>
        <taxon>Actinomycetota</taxon>
        <taxon>Actinomycetes</taxon>
        <taxon>Micrococcales</taxon>
        <taxon>Brevibacteriaceae</taxon>
        <taxon>Brevibacterium</taxon>
    </lineage>
</organism>
<feature type="transmembrane region" description="Helical" evidence="1">
    <location>
        <begin position="32"/>
        <end position="51"/>
    </location>
</feature>
<evidence type="ECO:0000313" key="3">
    <source>
        <dbReference type="EMBL" id="SLM93405.1"/>
    </source>
</evidence>
<keyword evidence="1" id="KW-0472">Membrane</keyword>
<feature type="domain" description="DUF4350" evidence="2">
    <location>
        <begin position="63"/>
        <end position="253"/>
    </location>
</feature>
<reference evidence="4" key="1">
    <citation type="submission" date="2017-02" db="EMBL/GenBank/DDBJ databases">
        <authorList>
            <person name="Dridi B."/>
        </authorList>
    </citation>
    <scope>NUCLEOTIDE SEQUENCE [LARGE SCALE GENOMIC DNA]</scope>
    <source>
        <strain evidence="4">B Co 03.10</strain>
    </source>
</reference>
<name>A0A1X6X3K6_9MICO</name>